<keyword evidence="2" id="KW-0614">Plasmid</keyword>
<dbReference type="PROSITE" id="PS51257">
    <property type="entry name" value="PROKAR_LIPOPROTEIN"/>
    <property type="match status" value="1"/>
</dbReference>
<dbReference type="Proteomes" id="UP000326936">
    <property type="component" value="Plasmid pTHAF100_a"/>
</dbReference>
<dbReference type="Pfam" id="PF09476">
    <property type="entry name" value="Pilus_CpaD"/>
    <property type="match status" value="1"/>
</dbReference>
<reference evidence="2 3" key="1">
    <citation type="submission" date="2019-10" db="EMBL/GenBank/DDBJ databases">
        <title>Complete genome sequence of Vibrio sp. strain THAF100, isolated from non-filtered water from the water column of tank 6 of a marine aquarium containing stony-coral fragments. Water maintained at 26 degree C.</title>
        <authorList>
            <person name="Ruckert C."/>
            <person name="Franco A."/>
            <person name="Kalinowski J."/>
            <person name="Glaeser S."/>
        </authorList>
    </citation>
    <scope>NUCLEOTIDE SEQUENCE [LARGE SCALE GENOMIC DNA]</scope>
    <source>
        <strain evidence="2 3">THAF100</strain>
        <plasmid evidence="3">pthaf100_a</plasmid>
    </source>
</reference>
<feature type="region of interest" description="Disordered" evidence="1">
    <location>
        <begin position="187"/>
        <end position="208"/>
    </location>
</feature>
<proteinExistence type="predicted"/>
<dbReference type="KEGG" id="vaq:FIV01_19025"/>
<dbReference type="OrthoDB" id="5813391at2"/>
<sequence>MRLNLFVLLVLLVLGGCVHDRIAKQPDIDVVAVTNKLTLTLDNNELSTEQILKVEDFIAKRGNPYGLRVKLVSGSAQGRDQLEKLHQVLLNRGISKSKIISEDASPSQQGDIQLIVESFRAKVANCGASKMQPVVFNQYQSHQAYGCTNAAALAQMVANPKELIVGERLGPANGEKAVAAIDAYVSPSANNSSSQNSDSSVSITAGDQ</sequence>
<accession>A0A5P9CRA0</accession>
<gene>
    <name evidence="2" type="ORF">FIV01_19025</name>
</gene>
<organism evidence="2 3">
    <name type="scientific">Vibrio aquimaris</name>
    <dbReference type="NCBI Taxonomy" id="2587862"/>
    <lineage>
        <taxon>Bacteria</taxon>
        <taxon>Pseudomonadati</taxon>
        <taxon>Pseudomonadota</taxon>
        <taxon>Gammaproteobacteria</taxon>
        <taxon>Vibrionales</taxon>
        <taxon>Vibrionaceae</taxon>
        <taxon>Vibrio</taxon>
    </lineage>
</organism>
<evidence type="ECO:0000256" key="1">
    <source>
        <dbReference type="SAM" id="MobiDB-lite"/>
    </source>
</evidence>
<dbReference type="EMBL" id="CP045351">
    <property type="protein sequence ID" value="QFT28493.1"/>
    <property type="molecule type" value="Genomic_DNA"/>
</dbReference>
<feature type="compositionally biased region" description="Low complexity" evidence="1">
    <location>
        <begin position="187"/>
        <end position="202"/>
    </location>
</feature>
<name>A0A5P9CRA0_9VIBR</name>
<dbReference type="RefSeq" id="WP_152432483.1">
    <property type="nucleotide sequence ID" value="NZ_CBCSDK010000009.1"/>
</dbReference>
<geneLocation type="plasmid" evidence="3">
    <name>pthaf100_a</name>
</geneLocation>
<keyword evidence="3" id="KW-1185">Reference proteome</keyword>
<dbReference type="AlphaFoldDB" id="A0A5P9CRA0"/>
<protein>
    <submittedName>
        <fullName evidence="2">Pilus biogenesis CpaD protein</fullName>
    </submittedName>
</protein>
<dbReference type="InterPro" id="IPR019027">
    <property type="entry name" value="Pilus_biogenesis_CpaD-related"/>
</dbReference>
<evidence type="ECO:0000313" key="2">
    <source>
        <dbReference type="EMBL" id="QFT28493.1"/>
    </source>
</evidence>
<evidence type="ECO:0000313" key="3">
    <source>
        <dbReference type="Proteomes" id="UP000326936"/>
    </source>
</evidence>